<protein>
    <recommendedName>
        <fullName evidence="6">Gram-positive cocci surface proteins LPxTG domain-containing protein</fullName>
    </recommendedName>
</protein>
<gene>
    <name evidence="4" type="ORF">GCM10010326_22590</name>
</gene>
<feature type="compositionally biased region" description="Basic and acidic residues" evidence="1">
    <location>
        <begin position="149"/>
        <end position="178"/>
    </location>
</feature>
<proteinExistence type="predicted"/>
<feature type="region of interest" description="Disordered" evidence="1">
    <location>
        <begin position="148"/>
        <end position="201"/>
    </location>
</feature>
<evidence type="ECO:0000256" key="3">
    <source>
        <dbReference type="SAM" id="SignalP"/>
    </source>
</evidence>
<evidence type="ECO:0000313" key="5">
    <source>
        <dbReference type="Proteomes" id="UP000600946"/>
    </source>
</evidence>
<sequence length="233" mass="23369">MRKAFTASAVAVAAALALAAPATAFAAGSASASPTDAAASPGSSVSPSSSASPSGSATPTPSAPSVTLSSDTGRPGDKITVTIRQSGHKGTAHVVSKAFGGRVNLTPDPKATGVWHGTATVANYPRDYFGVQAFVDGKLFDTVKFTVGEPKDDHKDDHHGKGDHDKTPPPGPHHDTTPPHHHTTPKGSVNTGMAPVPEDHAATNSALALGITGIGATALGGAGLLNRRGRKQD</sequence>
<keyword evidence="2" id="KW-0812">Transmembrane</keyword>
<feature type="chain" id="PRO_5047203541" description="Gram-positive cocci surface proteins LPxTG domain-containing protein" evidence="3">
    <location>
        <begin position="27"/>
        <end position="233"/>
    </location>
</feature>
<comment type="caution">
    <text evidence="4">The sequence shown here is derived from an EMBL/GenBank/DDBJ whole genome shotgun (WGS) entry which is preliminary data.</text>
</comment>
<evidence type="ECO:0008006" key="6">
    <source>
        <dbReference type="Google" id="ProtNLM"/>
    </source>
</evidence>
<reference evidence="5" key="1">
    <citation type="journal article" date="2019" name="Int. J. Syst. Evol. Microbiol.">
        <title>The Global Catalogue of Microorganisms (GCM) 10K type strain sequencing project: providing services to taxonomists for standard genome sequencing and annotation.</title>
        <authorList>
            <consortium name="The Broad Institute Genomics Platform"/>
            <consortium name="The Broad Institute Genome Sequencing Center for Infectious Disease"/>
            <person name="Wu L."/>
            <person name="Ma J."/>
        </authorList>
    </citation>
    <scope>NUCLEOTIDE SEQUENCE [LARGE SCALE GENOMIC DNA]</scope>
    <source>
        <strain evidence="5">JCM 4594</strain>
    </source>
</reference>
<dbReference type="Proteomes" id="UP000600946">
    <property type="component" value="Unassembled WGS sequence"/>
</dbReference>
<dbReference type="GeneID" id="96290237"/>
<evidence type="ECO:0000256" key="2">
    <source>
        <dbReference type="SAM" id="Phobius"/>
    </source>
</evidence>
<keyword evidence="3" id="KW-0732">Signal</keyword>
<accession>A0ABQ2ZX70</accession>
<feature type="region of interest" description="Disordered" evidence="1">
    <location>
        <begin position="29"/>
        <end position="92"/>
    </location>
</feature>
<keyword evidence="5" id="KW-1185">Reference proteome</keyword>
<keyword evidence="2" id="KW-1133">Transmembrane helix</keyword>
<evidence type="ECO:0000313" key="4">
    <source>
        <dbReference type="EMBL" id="GGY28419.1"/>
    </source>
</evidence>
<feature type="signal peptide" evidence="3">
    <location>
        <begin position="1"/>
        <end position="26"/>
    </location>
</feature>
<evidence type="ECO:0000256" key="1">
    <source>
        <dbReference type="SAM" id="MobiDB-lite"/>
    </source>
</evidence>
<dbReference type="EMBL" id="BMUU01000003">
    <property type="protein sequence ID" value="GGY28419.1"/>
    <property type="molecule type" value="Genomic_DNA"/>
</dbReference>
<feature type="transmembrane region" description="Helical" evidence="2">
    <location>
        <begin position="206"/>
        <end position="225"/>
    </location>
</feature>
<keyword evidence="2" id="KW-0472">Membrane</keyword>
<dbReference type="RefSeq" id="WP_190026958.1">
    <property type="nucleotide sequence ID" value="NZ_BMUU01000003.1"/>
</dbReference>
<organism evidence="4 5">
    <name type="scientific">Streptomyces xanthochromogenes</name>
    <dbReference type="NCBI Taxonomy" id="67384"/>
    <lineage>
        <taxon>Bacteria</taxon>
        <taxon>Bacillati</taxon>
        <taxon>Actinomycetota</taxon>
        <taxon>Actinomycetes</taxon>
        <taxon>Kitasatosporales</taxon>
        <taxon>Streptomycetaceae</taxon>
        <taxon>Streptomyces</taxon>
    </lineage>
</organism>
<feature type="compositionally biased region" description="Low complexity" evidence="1">
    <location>
        <begin position="29"/>
        <end position="70"/>
    </location>
</feature>
<name>A0ABQ2ZX70_9ACTN</name>